<accession>A0ABY6TUH0</accession>
<protein>
    <submittedName>
        <fullName evidence="1">Uncharacterized protein</fullName>
    </submittedName>
</protein>
<sequence>MAAPKVLIMMADYGHEPTANEEESGQRAEATVPYTAFKSAGFDVQFATENGKAPACDKLLLEGLSQKILHHLADLEGMQGAKGSVLQDYAKMVASEECKQTLSWTAPGFSLDPFSLV</sequence>
<proteinExistence type="predicted"/>
<dbReference type="InterPro" id="IPR029062">
    <property type="entry name" value="Class_I_gatase-like"/>
</dbReference>
<name>A0ABY6TUH0_BIOOC</name>
<evidence type="ECO:0000313" key="2">
    <source>
        <dbReference type="Proteomes" id="UP000766486"/>
    </source>
</evidence>
<dbReference type="SUPFAM" id="SSF52317">
    <property type="entry name" value="Class I glutamine amidotransferase-like"/>
    <property type="match status" value="1"/>
</dbReference>
<dbReference type="EMBL" id="CABFNS010000545">
    <property type="protein sequence ID" value="VUC22308.1"/>
    <property type="molecule type" value="Genomic_DNA"/>
</dbReference>
<reference evidence="1 2" key="1">
    <citation type="submission" date="2019-06" db="EMBL/GenBank/DDBJ databases">
        <authorList>
            <person name="Broberg M."/>
        </authorList>
    </citation>
    <scope>NUCLEOTIDE SEQUENCE [LARGE SCALE GENOMIC DNA]</scope>
</reference>
<gene>
    <name evidence="1" type="ORF">CLO192961_LOCUS81552</name>
</gene>
<keyword evidence="2" id="KW-1185">Reference proteome</keyword>
<feature type="non-terminal residue" evidence="1">
    <location>
        <position position="117"/>
    </location>
</feature>
<dbReference type="Pfam" id="PF17124">
    <property type="entry name" value="ThiJ_like"/>
    <property type="match status" value="1"/>
</dbReference>
<organism evidence="1 2">
    <name type="scientific">Bionectria ochroleuca</name>
    <name type="common">Gliocladium roseum</name>
    <dbReference type="NCBI Taxonomy" id="29856"/>
    <lineage>
        <taxon>Eukaryota</taxon>
        <taxon>Fungi</taxon>
        <taxon>Dikarya</taxon>
        <taxon>Ascomycota</taxon>
        <taxon>Pezizomycotina</taxon>
        <taxon>Sordariomycetes</taxon>
        <taxon>Hypocreomycetidae</taxon>
        <taxon>Hypocreales</taxon>
        <taxon>Bionectriaceae</taxon>
        <taxon>Clonostachys</taxon>
    </lineage>
</organism>
<dbReference type="Gene3D" id="3.40.50.880">
    <property type="match status" value="1"/>
</dbReference>
<comment type="caution">
    <text evidence="1">The sequence shown here is derived from an EMBL/GenBank/DDBJ whole genome shotgun (WGS) entry which is preliminary data.</text>
</comment>
<dbReference type="InterPro" id="IPR032633">
    <property type="entry name" value="ThiJ-like"/>
</dbReference>
<evidence type="ECO:0000313" key="1">
    <source>
        <dbReference type="EMBL" id="VUC22308.1"/>
    </source>
</evidence>
<dbReference type="Proteomes" id="UP000766486">
    <property type="component" value="Unassembled WGS sequence"/>
</dbReference>